<dbReference type="Gene3D" id="1.10.101.10">
    <property type="entry name" value="PGBD-like superfamily/PGBD"/>
    <property type="match status" value="1"/>
</dbReference>
<evidence type="ECO:0000256" key="1">
    <source>
        <dbReference type="SAM" id="MobiDB-lite"/>
    </source>
</evidence>
<proteinExistence type="predicted"/>
<name>A0ABU0M9U2_9HYPH</name>
<evidence type="ECO:0000259" key="3">
    <source>
        <dbReference type="Pfam" id="PF05257"/>
    </source>
</evidence>
<organism evidence="4 5">
    <name type="scientific">Kaistia geumhonensis</name>
    <dbReference type="NCBI Taxonomy" id="410839"/>
    <lineage>
        <taxon>Bacteria</taxon>
        <taxon>Pseudomonadati</taxon>
        <taxon>Pseudomonadota</taxon>
        <taxon>Alphaproteobacteria</taxon>
        <taxon>Hyphomicrobiales</taxon>
        <taxon>Kaistiaceae</taxon>
        <taxon>Kaistia</taxon>
    </lineage>
</organism>
<evidence type="ECO:0000313" key="5">
    <source>
        <dbReference type="Proteomes" id="UP001223743"/>
    </source>
</evidence>
<gene>
    <name evidence="4" type="ORF">QO015_003156</name>
</gene>
<dbReference type="InterPro" id="IPR036366">
    <property type="entry name" value="PGBDSf"/>
</dbReference>
<keyword evidence="5" id="KW-1185">Reference proteome</keyword>
<evidence type="ECO:0008006" key="6">
    <source>
        <dbReference type="Google" id="ProtNLM"/>
    </source>
</evidence>
<reference evidence="4 5" key="1">
    <citation type="submission" date="2023-07" db="EMBL/GenBank/DDBJ databases">
        <title>Genomic Encyclopedia of Type Strains, Phase IV (KMG-IV): sequencing the most valuable type-strain genomes for metagenomic binning, comparative biology and taxonomic classification.</title>
        <authorList>
            <person name="Goeker M."/>
        </authorList>
    </citation>
    <scope>NUCLEOTIDE SEQUENCE [LARGE SCALE GENOMIC DNA]</scope>
    <source>
        <strain evidence="4 5">B1-1</strain>
    </source>
</reference>
<protein>
    <recommendedName>
        <fullName evidence="6">CHAP domain-containing protein</fullName>
    </recommendedName>
</protein>
<dbReference type="RefSeq" id="WP_266283102.1">
    <property type="nucleotide sequence ID" value="NZ_JAPKNF010000002.1"/>
</dbReference>
<dbReference type="SUPFAM" id="SSF47090">
    <property type="entry name" value="PGBD-like"/>
    <property type="match status" value="1"/>
</dbReference>
<evidence type="ECO:0000313" key="4">
    <source>
        <dbReference type="EMBL" id="MDQ0517543.1"/>
    </source>
</evidence>
<comment type="caution">
    <text evidence="4">The sequence shown here is derived from an EMBL/GenBank/DDBJ whole genome shotgun (WGS) entry which is preliminary data.</text>
</comment>
<accession>A0ABU0M9U2</accession>
<sequence length="277" mass="28852">MPTPHAVPLAGIVDANRDPPRYPGKALRHGSRGADVERVQRRLLALGISAVGAPDGDYGDRTTSAVRLFQARAEDAPGEPLEIDGIVGPRTWRALFRPLAAGADEPASPASGLAAAALAVARGEVGVREQPPGSNRGPEVDLYLSAVGAGLLGQPWCMAFVYWCFSQAARRLGVDNPAPRTAGVIASWNEARDVAAARIVTAAEARRDPAGVTPGMVFYIDTGGGAGHAGFVADVIDGRLVTIEGNTNDGGSREGIGVFLRSRRRIEAINLGFVAFG</sequence>
<feature type="domain" description="Peptidase C51" evidence="3">
    <location>
        <begin position="153"/>
        <end position="246"/>
    </location>
</feature>
<dbReference type="Proteomes" id="UP001223743">
    <property type="component" value="Unassembled WGS sequence"/>
</dbReference>
<dbReference type="InterPro" id="IPR002477">
    <property type="entry name" value="Peptidoglycan-bd-like"/>
</dbReference>
<dbReference type="Pfam" id="PF05257">
    <property type="entry name" value="CHAP"/>
    <property type="match status" value="1"/>
</dbReference>
<dbReference type="EMBL" id="JAUSWJ010000001">
    <property type="protein sequence ID" value="MDQ0517543.1"/>
    <property type="molecule type" value="Genomic_DNA"/>
</dbReference>
<dbReference type="InterPro" id="IPR036365">
    <property type="entry name" value="PGBD-like_sf"/>
</dbReference>
<feature type="region of interest" description="Disordered" evidence="1">
    <location>
        <begin position="1"/>
        <end position="34"/>
    </location>
</feature>
<feature type="domain" description="Peptidoglycan binding-like" evidence="2">
    <location>
        <begin position="32"/>
        <end position="95"/>
    </location>
</feature>
<dbReference type="InterPro" id="IPR007921">
    <property type="entry name" value="CHAP_dom"/>
</dbReference>
<dbReference type="Pfam" id="PF01471">
    <property type="entry name" value="PG_binding_1"/>
    <property type="match status" value="1"/>
</dbReference>
<evidence type="ECO:0000259" key="2">
    <source>
        <dbReference type="Pfam" id="PF01471"/>
    </source>
</evidence>